<dbReference type="EMBL" id="JAPNTZ010000003">
    <property type="protein sequence ID" value="MCY1138497.1"/>
    <property type="molecule type" value="Genomic_DNA"/>
</dbReference>
<comment type="caution">
    <text evidence="3">The sequence shown here is derived from an EMBL/GenBank/DDBJ whole genome shotgun (WGS) entry which is preliminary data.</text>
</comment>
<organism evidence="3 4">
    <name type="scientific">Paractinoplanes pyxinae</name>
    <dbReference type="NCBI Taxonomy" id="2997416"/>
    <lineage>
        <taxon>Bacteria</taxon>
        <taxon>Bacillati</taxon>
        <taxon>Actinomycetota</taxon>
        <taxon>Actinomycetes</taxon>
        <taxon>Micromonosporales</taxon>
        <taxon>Micromonosporaceae</taxon>
        <taxon>Paractinoplanes</taxon>
    </lineage>
</organism>
<keyword evidence="4" id="KW-1185">Reference proteome</keyword>
<accession>A0ABT4AWA3</accession>
<keyword evidence="2" id="KW-1133">Transmembrane helix</keyword>
<feature type="compositionally biased region" description="Basic and acidic residues" evidence="1">
    <location>
        <begin position="1"/>
        <end position="20"/>
    </location>
</feature>
<feature type="compositionally biased region" description="Low complexity" evidence="1">
    <location>
        <begin position="104"/>
        <end position="116"/>
    </location>
</feature>
<sequence length="116" mass="12181">MGKERGVDGAGKERSADGVGKEQNVGRARVGRAVGKAPLPENAKTEMFAVGAAGPPPVFVDPTGGRRRWLRRTAYAMGIVLVLALITIWVTQLIEPARPPARQPCPSAAPAASCPR</sequence>
<feature type="transmembrane region" description="Helical" evidence="2">
    <location>
        <begin position="74"/>
        <end position="94"/>
    </location>
</feature>
<proteinExistence type="predicted"/>
<gene>
    <name evidence="3" type="ORF">OWR29_10855</name>
</gene>
<keyword evidence="2" id="KW-0472">Membrane</keyword>
<evidence type="ECO:0000313" key="3">
    <source>
        <dbReference type="EMBL" id="MCY1138497.1"/>
    </source>
</evidence>
<protein>
    <submittedName>
        <fullName evidence="3">Uncharacterized protein</fullName>
    </submittedName>
</protein>
<feature type="region of interest" description="Disordered" evidence="1">
    <location>
        <begin position="1"/>
        <end position="37"/>
    </location>
</feature>
<evidence type="ECO:0000256" key="2">
    <source>
        <dbReference type="SAM" id="Phobius"/>
    </source>
</evidence>
<evidence type="ECO:0000256" key="1">
    <source>
        <dbReference type="SAM" id="MobiDB-lite"/>
    </source>
</evidence>
<dbReference type="Proteomes" id="UP001151002">
    <property type="component" value="Unassembled WGS sequence"/>
</dbReference>
<dbReference type="RefSeq" id="WP_267562501.1">
    <property type="nucleotide sequence ID" value="NZ_JAPNTZ010000003.1"/>
</dbReference>
<reference evidence="3" key="1">
    <citation type="submission" date="2022-11" db="EMBL/GenBank/DDBJ databases">
        <authorList>
            <person name="Somphong A."/>
            <person name="Phongsopitanun W."/>
        </authorList>
    </citation>
    <scope>NUCLEOTIDE SEQUENCE</scope>
    <source>
        <strain evidence="3">Pm04-4</strain>
    </source>
</reference>
<feature type="region of interest" description="Disordered" evidence="1">
    <location>
        <begin position="97"/>
        <end position="116"/>
    </location>
</feature>
<keyword evidence="2" id="KW-0812">Transmembrane</keyword>
<evidence type="ECO:0000313" key="4">
    <source>
        <dbReference type="Proteomes" id="UP001151002"/>
    </source>
</evidence>
<name>A0ABT4AWA3_9ACTN</name>